<evidence type="ECO:0000256" key="7">
    <source>
        <dbReference type="SAM" id="MobiDB-lite"/>
    </source>
</evidence>
<dbReference type="Proteomes" id="UP000218231">
    <property type="component" value="Unassembled WGS sequence"/>
</dbReference>
<feature type="compositionally biased region" description="Polar residues" evidence="7">
    <location>
        <begin position="74"/>
        <end position="93"/>
    </location>
</feature>
<gene>
    <name evidence="9" type="ORF">WR25_05466</name>
</gene>
<evidence type="ECO:0000259" key="8">
    <source>
        <dbReference type="Pfam" id="PF03299"/>
    </source>
</evidence>
<evidence type="ECO:0000256" key="6">
    <source>
        <dbReference type="ARBA" id="ARBA00023242"/>
    </source>
</evidence>
<dbReference type="OrthoDB" id="5832525at2759"/>
<dbReference type="PANTHER" id="PTHR10812">
    <property type="entry name" value="TRANSCRIPTION FACTOR AP-2"/>
    <property type="match status" value="1"/>
</dbReference>
<evidence type="ECO:0000256" key="3">
    <source>
        <dbReference type="ARBA" id="ARBA00023015"/>
    </source>
</evidence>
<reference evidence="9 10" key="1">
    <citation type="journal article" date="2017" name="Curr. Biol.">
        <title>Genome architecture and evolution of a unichromosomal asexual nematode.</title>
        <authorList>
            <person name="Fradin H."/>
            <person name="Zegar C."/>
            <person name="Gutwein M."/>
            <person name="Lucas J."/>
            <person name="Kovtun M."/>
            <person name="Corcoran D."/>
            <person name="Baugh L.R."/>
            <person name="Kiontke K."/>
            <person name="Gunsalus K."/>
            <person name="Fitch D.H."/>
            <person name="Piano F."/>
        </authorList>
    </citation>
    <scope>NUCLEOTIDE SEQUENCE [LARGE SCALE GENOMIC DNA]</scope>
    <source>
        <strain evidence="9">PF1309</strain>
    </source>
</reference>
<keyword evidence="4" id="KW-0238">DNA-binding</keyword>
<comment type="similarity">
    <text evidence="2">Belongs to the AP-2 family.</text>
</comment>
<dbReference type="PRINTS" id="PR01748">
    <property type="entry name" value="AP2TNSCPFCT"/>
</dbReference>
<evidence type="ECO:0000256" key="5">
    <source>
        <dbReference type="ARBA" id="ARBA00023163"/>
    </source>
</evidence>
<proteinExistence type="inferred from homology"/>
<evidence type="ECO:0000313" key="9">
    <source>
        <dbReference type="EMBL" id="PAV75109.1"/>
    </source>
</evidence>
<dbReference type="AlphaFoldDB" id="A0A2A2KMM8"/>
<accession>A0A2A2KMM8</accession>
<keyword evidence="5" id="KW-0804">Transcription</keyword>
<dbReference type="STRING" id="2018661.A0A2A2KMM8"/>
<name>A0A2A2KMM8_9BILA</name>
<evidence type="ECO:0000256" key="1">
    <source>
        <dbReference type="ARBA" id="ARBA00004123"/>
    </source>
</evidence>
<dbReference type="GO" id="GO:0005634">
    <property type="term" value="C:nucleus"/>
    <property type="evidence" value="ECO:0007669"/>
    <property type="project" value="UniProtKB-SubCell"/>
</dbReference>
<dbReference type="Pfam" id="PF03299">
    <property type="entry name" value="TF_AP-2"/>
    <property type="match status" value="1"/>
</dbReference>
<organism evidence="9 10">
    <name type="scientific">Diploscapter pachys</name>
    <dbReference type="NCBI Taxonomy" id="2018661"/>
    <lineage>
        <taxon>Eukaryota</taxon>
        <taxon>Metazoa</taxon>
        <taxon>Ecdysozoa</taxon>
        <taxon>Nematoda</taxon>
        <taxon>Chromadorea</taxon>
        <taxon>Rhabditida</taxon>
        <taxon>Rhabditina</taxon>
        <taxon>Rhabditomorpha</taxon>
        <taxon>Rhabditoidea</taxon>
        <taxon>Rhabditidae</taxon>
        <taxon>Diploscapter</taxon>
    </lineage>
</organism>
<evidence type="ECO:0000313" key="10">
    <source>
        <dbReference type="Proteomes" id="UP000218231"/>
    </source>
</evidence>
<dbReference type="GO" id="GO:0042127">
    <property type="term" value="P:regulation of cell population proliferation"/>
    <property type="evidence" value="ECO:0007669"/>
    <property type="project" value="TreeGrafter"/>
</dbReference>
<evidence type="ECO:0000256" key="4">
    <source>
        <dbReference type="ARBA" id="ARBA00023125"/>
    </source>
</evidence>
<dbReference type="InterPro" id="IPR013854">
    <property type="entry name" value="TF_AP2_C"/>
</dbReference>
<dbReference type="PANTHER" id="PTHR10812:SF15">
    <property type="entry name" value="TRANSCRIPTION FACTOR APTF-2"/>
    <property type="match status" value="1"/>
</dbReference>
<feature type="region of interest" description="Disordered" evidence="7">
    <location>
        <begin position="74"/>
        <end position="134"/>
    </location>
</feature>
<dbReference type="EMBL" id="LIAE01008212">
    <property type="protein sequence ID" value="PAV75109.1"/>
    <property type="molecule type" value="Genomic_DNA"/>
</dbReference>
<comment type="subcellular location">
    <subcellularLocation>
        <location evidence="1">Nucleus</location>
    </subcellularLocation>
</comment>
<comment type="caution">
    <text evidence="9">The sequence shown here is derived from an EMBL/GenBank/DDBJ whole genome shotgun (WGS) entry which is preliminary data.</text>
</comment>
<keyword evidence="3" id="KW-0805">Transcription regulation</keyword>
<keyword evidence="6" id="KW-0539">Nucleus</keyword>
<keyword evidence="10" id="KW-1185">Reference proteome</keyword>
<sequence>MCDKKAMTMDTPKRWQQGNLMPPPPYACNLPAPLFQSTPNFGSSSQSAAMFPQSADAEYLQQVQMQMMFSSPQVFLQPQQPSNVSPPGTGSSHSSRDSHPNTTTSTDSGFADSADEDGLNDSVVDGNGDKGQYGEIVEQCKGGCQHEPGNYPDEHIYMKVPSRLALVGNLVKYPVSIGELRRRVAMPECLNSSNLGGLLRKAKVKSGGTDMRKDLMSMGITVPVGRRKTVTTTAFTSMVEYTVLILIRTSATTTEARASAMDLRNLIETSYPAKAVIDRLCNKRALLPTHDLNETKRDFIGAMRFLHELCQVLEEEEPPLTGAVDVRQSPDSALHAGMNHFSLLTHGFGIIDQRTWARCYYHLAQMGVSYLSPSAAPVIAPSQQTQSHHY</sequence>
<dbReference type="InterPro" id="IPR004979">
    <property type="entry name" value="TF_AP2"/>
</dbReference>
<feature type="domain" description="Transcription factor AP-2 C-terminal" evidence="8">
    <location>
        <begin position="158"/>
        <end position="363"/>
    </location>
</feature>
<dbReference type="GO" id="GO:0000981">
    <property type="term" value="F:DNA-binding transcription factor activity, RNA polymerase II-specific"/>
    <property type="evidence" value="ECO:0007669"/>
    <property type="project" value="TreeGrafter"/>
</dbReference>
<evidence type="ECO:0000256" key="2">
    <source>
        <dbReference type="ARBA" id="ARBA00007770"/>
    </source>
</evidence>
<protein>
    <recommendedName>
        <fullName evidence="8">Transcription factor AP-2 C-terminal domain-containing protein</fullName>
    </recommendedName>
</protein>
<dbReference type="GO" id="GO:0000977">
    <property type="term" value="F:RNA polymerase II transcription regulatory region sequence-specific DNA binding"/>
    <property type="evidence" value="ECO:0007669"/>
    <property type="project" value="TreeGrafter"/>
</dbReference>